<evidence type="ECO:0000313" key="1">
    <source>
        <dbReference type="EMBL" id="KAF5956907.1"/>
    </source>
</evidence>
<gene>
    <name evidence="1" type="ORF">HYC85_004132</name>
</gene>
<protein>
    <submittedName>
        <fullName evidence="1">Uncharacterized protein</fullName>
    </submittedName>
</protein>
<evidence type="ECO:0000313" key="2">
    <source>
        <dbReference type="Proteomes" id="UP000593564"/>
    </source>
</evidence>
<dbReference type="AlphaFoldDB" id="A0A7J7HWW7"/>
<organism evidence="1 2">
    <name type="scientific">Camellia sinensis</name>
    <name type="common">Tea plant</name>
    <name type="synonym">Thea sinensis</name>
    <dbReference type="NCBI Taxonomy" id="4442"/>
    <lineage>
        <taxon>Eukaryota</taxon>
        <taxon>Viridiplantae</taxon>
        <taxon>Streptophyta</taxon>
        <taxon>Embryophyta</taxon>
        <taxon>Tracheophyta</taxon>
        <taxon>Spermatophyta</taxon>
        <taxon>Magnoliopsida</taxon>
        <taxon>eudicotyledons</taxon>
        <taxon>Gunneridae</taxon>
        <taxon>Pentapetalae</taxon>
        <taxon>asterids</taxon>
        <taxon>Ericales</taxon>
        <taxon>Theaceae</taxon>
        <taxon>Camellia</taxon>
    </lineage>
</organism>
<keyword evidence="2" id="KW-1185">Reference proteome</keyword>
<name>A0A7J7HWW7_CAMSI</name>
<proteinExistence type="predicted"/>
<comment type="caution">
    <text evidence="1">The sequence shown here is derived from an EMBL/GenBank/DDBJ whole genome shotgun (WGS) entry which is preliminary data.</text>
</comment>
<dbReference type="Proteomes" id="UP000593564">
    <property type="component" value="Unassembled WGS sequence"/>
</dbReference>
<sequence length="53" mass="5699">MGYGPTKLKSKPSPHKIVAHGNGFANPNDSIYDIVGWAGSCLVGQPKLPRFVF</sequence>
<reference evidence="1 2" key="2">
    <citation type="submission" date="2020-07" db="EMBL/GenBank/DDBJ databases">
        <title>Genome assembly of wild tea tree DASZ reveals pedigree and selection history of tea varieties.</title>
        <authorList>
            <person name="Zhang W."/>
        </authorList>
    </citation>
    <scope>NUCLEOTIDE SEQUENCE [LARGE SCALE GENOMIC DNA]</scope>
    <source>
        <strain evidence="2">cv. G240</strain>
        <tissue evidence="1">Leaf</tissue>
    </source>
</reference>
<reference evidence="2" key="1">
    <citation type="journal article" date="2020" name="Nat. Commun.">
        <title>Genome assembly of wild tea tree DASZ reveals pedigree and selection history of tea varieties.</title>
        <authorList>
            <person name="Zhang W."/>
            <person name="Zhang Y."/>
            <person name="Qiu H."/>
            <person name="Guo Y."/>
            <person name="Wan H."/>
            <person name="Zhang X."/>
            <person name="Scossa F."/>
            <person name="Alseekh S."/>
            <person name="Zhang Q."/>
            <person name="Wang P."/>
            <person name="Xu L."/>
            <person name="Schmidt M.H."/>
            <person name="Jia X."/>
            <person name="Li D."/>
            <person name="Zhu A."/>
            <person name="Guo F."/>
            <person name="Chen W."/>
            <person name="Ni D."/>
            <person name="Usadel B."/>
            <person name="Fernie A.R."/>
            <person name="Wen W."/>
        </authorList>
    </citation>
    <scope>NUCLEOTIDE SEQUENCE [LARGE SCALE GENOMIC DNA]</scope>
    <source>
        <strain evidence="2">cv. G240</strain>
    </source>
</reference>
<dbReference type="EMBL" id="JACBKZ010000002">
    <property type="protein sequence ID" value="KAF5956907.1"/>
    <property type="molecule type" value="Genomic_DNA"/>
</dbReference>
<accession>A0A7J7HWW7</accession>